<accession>A0A8S5P7G3</accession>
<protein>
    <submittedName>
        <fullName evidence="1">Uncharacterized protein</fullName>
    </submittedName>
</protein>
<proteinExistence type="predicted"/>
<reference evidence="1" key="1">
    <citation type="journal article" date="2021" name="Proc. Natl. Acad. Sci. U.S.A.">
        <title>A Catalog of Tens of Thousands of Viruses from Human Metagenomes Reveals Hidden Associations with Chronic Diseases.</title>
        <authorList>
            <person name="Tisza M.J."/>
            <person name="Buck C.B."/>
        </authorList>
    </citation>
    <scope>NUCLEOTIDE SEQUENCE</scope>
    <source>
        <strain evidence="1">CttEB8</strain>
    </source>
</reference>
<organism evidence="1">
    <name type="scientific">Herelleviridae sp. cttEB8</name>
    <dbReference type="NCBI Taxonomy" id="2825832"/>
    <lineage>
        <taxon>Viruses</taxon>
        <taxon>Duplodnaviria</taxon>
        <taxon>Heunggongvirae</taxon>
        <taxon>Uroviricota</taxon>
        <taxon>Caudoviricetes</taxon>
        <taxon>Herelleviridae</taxon>
    </lineage>
</organism>
<sequence>MTIRDLAHLLLTAPDLDKDVKISNGGYKSHITMVEFVENGEFIIGSNEYSEDKIKVKTEIEVKYPYDEEPKIF</sequence>
<dbReference type="EMBL" id="BK015344">
    <property type="protein sequence ID" value="DAE02385.1"/>
    <property type="molecule type" value="Genomic_DNA"/>
</dbReference>
<evidence type="ECO:0000313" key="1">
    <source>
        <dbReference type="EMBL" id="DAE02385.1"/>
    </source>
</evidence>
<name>A0A8S5P7G3_9CAUD</name>